<sequence>MHSGLRNRRLTITTFISVLLGLLVASMVILRSKTTEEMQQIGLYRFDQPREISEFSMVDHLGDEVGLSAFRGKWTLVFFGFTTCPDICPTTLGVLSEAVLDLHKPPQVIMVTVDQERDTPERLRNYVPAFHPDFRGFVGSFDETARLAEQLNVAFSKTPGDQPGTYLMAHTPSIILIDPEARYAGFIKAPHRVQHIQWLLQSF</sequence>
<dbReference type="SUPFAM" id="SSF52833">
    <property type="entry name" value="Thioredoxin-like"/>
    <property type="match status" value="1"/>
</dbReference>
<dbReference type="AlphaFoldDB" id="A0A383ARR4"/>
<accession>A0A383ARR4</accession>
<proteinExistence type="inferred from homology"/>
<keyword evidence="2" id="KW-0812">Transmembrane</keyword>
<evidence type="ECO:0000313" key="3">
    <source>
        <dbReference type="EMBL" id="SVE10374.1"/>
    </source>
</evidence>
<dbReference type="EMBL" id="UINC01194334">
    <property type="protein sequence ID" value="SVE10374.1"/>
    <property type="molecule type" value="Genomic_DNA"/>
</dbReference>
<dbReference type="Gene3D" id="3.40.30.10">
    <property type="entry name" value="Glutaredoxin"/>
    <property type="match status" value="1"/>
</dbReference>
<dbReference type="CDD" id="cd02968">
    <property type="entry name" value="SCO"/>
    <property type="match status" value="1"/>
</dbReference>
<comment type="similarity">
    <text evidence="1">Belongs to the SCO1/2 family.</text>
</comment>
<evidence type="ECO:0000256" key="1">
    <source>
        <dbReference type="ARBA" id="ARBA00010996"/>
    </source>
</evidence>
<gene>
    <name evidence="3" type="ORF">METZ01_LOCUS463228</name>
</gene>
<feature type="transmembrane region" description="Helical" evidence="2">
    <location>
        <begin position="12"/>
        <end position="30"/>
    </location>
</feature>
<name>A0A383ARR4_9ZZZZ</name>
<protein>
    <recommendedName>
        <fullName evidence="4">Thioredoxin domain-containing protein</fullName>
    </recommendedName>
</protein>
<evidence type="ECO:0008006" key="4">
    <source>
        <dbReference type="Google" id="ProtNLM"/>
    </source>
</evidence>
<dbReference type="PANTHER" id="PTHR12151">
    <property type="entry name" value="ELECTRON TRANSPORT PROTIN SCO1/SENC FAMILY MEMBER"/>
    <property type="match status" value="1"/>
</dbReference>
<keyword evidence="2" id="KW-0472">Membrane</keyword>
<dbReference type="Pfam" id="PF02630">
    <property type="entry name" value="SCO1-SenC"/>
    <property type="match status" value="1"/>
</dbReference>
<evidence type="ECO:0000256" key="2">
    <source>
        <dbReference type="SAM" id="Phobius"/>
    </source>
</evidence>
<keyword evidence="2" id="KW-1133">Transmembrane helix</keyword>
<dbReference type="InterPro" id="IPR036249">
    <property type="entry name" value="Thioredoxin-like_sf"/>
</dbReference>
<organism evidence="3">
    <name type="scientific">marine metagenome</name>
    <dbReference type="NCBI Taxonomy" id="408172"/>
    <lineage>
        <taxon>unclassified sequences</taxon>
        <taxon>metagenomes</taxon>
        <taxon>ecological metagenomes</taxon>
    </lineage>
</organism>
<dbReference type="InterPro" id="IPR003782">
    <property type="entry name" value="SCO1/SenC"/>
</dbReference>
<reference evidence="3" key="1">
    <citation type="submission" date="2018-05" db="EMBL/GenBank/DDBJ databases">
        <authorList>
            <person name="Lanie J.A."/>
            <person name="Ng W.-L."/>
            <person name="Kazmierczak K.M."/>
            <person name="Andrzejewski T.M."/>
            <person name="Davidsen T.M."/>
            <person name="Wayne K.J."/>
            <person name="Tettelin H."/>
            <person name="Glass J.I."/>
            <person name="Rusch D."/>
            <person name="Podicherti R."/>
            <person name="Tsui H.-C.T."/>
            <person name="Winkler M.E."/>
        </authorList>
    </citation>
    <scope>NUCLEOTIDE SEQUENCE</scope>
</reference>
<dbReference type="PANTHER" id="PTHR12151:SF25">
    <property type="entry name" value="LINALOOL DEHYDRATASE_ISOMERASE DOMAIN-CONTAINING PROTEIN"/>
    <property type="match status" value="1"/>
</dbReference>